<evidence type="ECO:0000256" key="1">
    <source>
        <dbReference type="ARBA" id="ARBA00008857"/>
    </source>
</evidence>
<organism evidence="8 9">
    <name type="scientific">Nitratidesulfovibrio vulgaris (strain DP4)</name>
    <name type="common">Desulfovibrio vulgaris</name>
    <dbReference type="NCBI Taxonomy" id="391774"/>
    <lineage>
        <taxon>Bacteria</taxon>
        <taxon>Pseudomonadati</taxon>
        <taxon>Thermodesulfobacteriota</taxon>
        <taxon>Desulfovibrionia</taxon>
        <taxon>Desulfovibrionales</taxon>
        <taxon>Desulfovibrionaceae</taxon>
        <taxon>Nitratidesulfovibrio</taxon>
    </lineage>
</organism>
<dbReference type="PANTHER" id="PTHR30629">
    <property type="entry name" value="PROPHAGE INTEGRASE"/>
    <property type="match status" value="1"/>
</dbReference>
<gene>
    <name evidence="8" type="ordered locus">Dvul_2564</name>
</gene>
<dbReference type="Pfam" id="PF00589">
    <property type="entry name" value="Phage_integrase"/>
    <property type="match status" value="1"/>
</dbReference>
<dbReference type="InterPro" id="IPR050808">
    <property type="entry name" value="Phage_Integrase"/>
</dbReference>
<sequence>MLSYSFVSIIANHPTQRLLWLEIGLEKIRGYIMASSKRIKTQYPGVYYREAQRIGGTGTERVYYALYKRDGRLIETKIGRQFSDDLTPAKAALIRAQLIEGRRSTRKELRQAEMDNAPWTILTLWEEYKRRKPNLKGIITDQNRFEVHLRHLQNMKPEEITTTLVDNLQLSLANSGKKPGTIKNVIELLRRIISFGEKKGLITPSQICAHFEMPILNNQKTEDLTPEQLNNLIAAIESTKHKKAGQMMLLALYTGMRRGEIFNLKWEHIDWHRGFINIVGRDDGLGAKSGQCERIPLNDLARQLLLSVPKGQSRYVFPGKSGGRLVDIRKQADALKKEAGLPDSFRPFHGLRHVYASLLASTGKVSMYELQKLMTHKSAAMTQRYAHLRDDALKKASQTASEAILTALNTSSRINEK</sequence>
<dbReference type="AlphaFoldDB" id="A0A0H3AB71"/>
<dbReference type="KEGG" id="dvl:Dvul_2564"/>
<keyword evidence="3 5" id="KW-0238">DNA-binding</keyword>
<evidence type="ECO:0000259" key="6">
    <source>
        <dbReference type="PROSITE" id="PS51898"/>
    </source>
</evidence>
<evidence type="ECO:0000256" key="2">
    <source>
        <dbReference type="ARBA" id="ARBA00022908"/>
    </source>
</evidence>
<proteinExistence type="inferred from homology"/>
<dbReference type="GO" id="GO:0003677">
    <property type="term" value="F:DNA binding"/>
    <property type="evidence" value="ECO:0007669"/>
    <property type="project" value="UniProtKB-UniRule"/>
</dbReference>
<evidence type="ECO:0000256" key="3">
    <source>
        <dbReference type="ARBA" id="ARBA00023125"/>
    </source>
</evidence>
<dbReference type="Gene3D" id="1.10.150.130">
    <property type="match status" value="1"/>
</dbReference>
<reference evidence="9" key="1">
    <citation type="journal article" date="2009" name="Environ. Microbiol.">
        <title>Contribution of mobile genetic elements to Desulfovibrio vulgaris genome plasticity.</title>
        <authorList>
            <person name="Walker C.B."/>
            <person name="Stolyar S."/>
            <person name="Chivian D."/>
            <person name="Pinel N."/>
            <person name="Gabster J.A."/>
            <person name="Dehal P.S."/>
            <person name="He Z."/>
            <person name="Yang Z.K."/>
            <person name="Yen H.C."/>
            <person name="Zhou J."/>
            <person name="Wall J.D."/>
            <person name="Hazen T.C."/>
            <person name="Arkin A.P."/>
            <person name="Stahl D.A."/>
        </authorList>
    </citation>
    <scope>NUCLEOTIDE SEQUENCE [LARGE SCALE GENOMIC DNA]</scope>
    <source>
        <strain evidence="9">DP4</strain>
    </source>
</reference>
<dbReference type="CDD" id="cd00796">
    <property type="entry name" value="INT_Rci_Hp1_C"/>
    <property type="match status" value="1"/>
</dbReference>
<feature type="domain" description="Core-binding (CB)" evidence="7">
    <location>
        <begin position="116"/>
        <end position="197"/>
    </location>
</feature>
<dbReference type="InterPro" id="IPR011010">
    <property type="entry name" value="DNA_brk_join_enz"/>
</dbReference>
<comment type="similarity">
    <text evidence="1">Belongs to the 'phage' integrase family.</text>
</comment>
<dbReference type="SUPFAM" id="SSF56349">
    <property type="entry name" value="DNA breaking-rejoining enzymes"/>
    <property type="match status" value="1"/>
</dbReference>
<keyword evidence="2" id="KW-0229">DNA integration</keyword>
<evidence type="ECO:0000256" key="5">
    <source>
        <dbReference type="PROSITE-ProRule" id="PRU01248"/>
    </source>
</evidence>
<dbReference type="Gene3D" id="1.10.443.10">
    <property type="entry name" value="Intergrase catalytic core"/>
    <property type="match status" value="1"/>
</dbReference>
<dbReference type="InterPro" id="IPR002104">
    <property type="entry name" value="Integrase_catalytic"/>
</dbReference>
<feature type="domain" description="Tyr recombinase" evidence="6">
    <location>
        <begin position="219"/>
        <end position="398"/>
    </location>
</feature>
<evidence type="ECO:0000256" key="4">
    <source>
        <dbReference type="ARBA" id="ARBA00023172"/>
    </source>
</evidence>
<dbReference type="GO" id="GO:0015074">
    <property type="term" value="P:DNA integration"/>
    <property type="evidence" value="ECO:0007669"/>
    <property type="project" value="UniProtKB-KW"/>
</dbReference>
<accession>A0A0H3AB71</accession>
<evidence type="ECO:0000313" key="8">
    <source>
        <dbReference type="EMBL" id="ABM29580.1"/>
    </source>
</evidence>
<dbReference type="PROSITE" id="PS51900">
    <property type="entry name" value="CB"/>
    <property type="match status" value="1"/>
</dbReference>
<dbReference type="PROSITE" id="PS51898">
    <property type="entry name" value="TYR_RECOMBINASE"/>
    <property type="match status" value="1"/>
</dbReference>
<name>A0A0H3AB71_NITV4</name>
<dbReference type="Proteomes" id="UP000009173">
    <property type="component" value="Chromosome"/>
</dbReference>
<dbReference type="GO" id="GO:0006310">
    <property type="term" value="P:DNA recombination"/>
    <property type="evidence" value="ECO:0007669"/>
    <property type="project" value="UniProtKB-KW"/>
</dbReference>
<protein>
    <submittedName>
        <fullName evidence="8">Phage integrase family protein</fullName>
    </submittedName>
</protein>
<evidence type="ECO:0000313" key="9">
    <source>
        <dbReference type="Proteomes" id="UP000009173"/>
    </source>
</evidence>
<evidence type="ECO:0000259" key="7">
    <source>
        <dbReference type="PROSITE" id="PS51900"/>
    </source>
</evidence>
<dbReference type="EMBL" id="CP000527">
    <property type="protein sequence ID" value="ABM29580.1"/>
    <property type="molecule type" value="Genomic_DNA"/>
</dbReference>
<dbReference type="InterPro" id="IPR010998">
    <property type="entry name" value="Integrase_recombinase_N"/>
</dbReference>
<dbReference type="PANTHER" id="PTHR30629:SF2">
    <property type="entry name" value="PROPHAGE INTEGRASE INTS-RELATED"/>
    <property type="match status" value="1"/>
</dbReference>
<dbReference type="InterPro" id="IPR013762">
    <property type="entry name" value="Integrase-like_cat_sf"/>
</dbReference>
<keyword evidence="4" id="KW-0233">DNA recombination</keyword>
<dbReference type="HOGENOM" id="CLU_027562_17_7_7"/>
<dbReference type="InterPro" id="IPR044068">
    <property type="entry name" value="CB"/>
</dbReference>